<feature type="region of interest" description="Disordered" evidence="1">
    <location>
        <begin position="117"/>
        <end position="188"/>
    </location>
</feature>
<reference evidence="3" key="1">
    <citation type="submission" date="2018-03" db="EMBL/GenBank/DDBJ databases">
        <authorList>
            <person name="Guldener U."/>
        </authorList>
    </citation>
    <scope>NUCLEOTIDE SEQUENCE</scope>
</reference>
<keyword evidence="2" id="KW-0812">Transmembrane</keyword>
<dbReference type="EMBL" id="ONZQ02000001">
    <property type="protein sequence ID" value="SPN96491.1"/>
    <property type="molecule type" value="Genomic_DNA"/>
</dbReference>
<dbReference type="Proteomes" id="UP001187682">
    <property type="component" value="Unassembled WGS sequence"/>
</dbReference>
<evidence type="ECO:0000313" key="3">
    <source>
        <dbReference type="EMBL" id="SPN96491.1"/>
    </source>
</evidence>
<protein>
    <submittedName>
        <fullName evidence="3">Uncharacterized protein</fullName>
    </submittedName>
</protein>
<feature type="transmembrane region" description="Helical" evidence="2">
    <location>
        <begin position="623"/>
        <end position="654"/>
    </location>
</feature>
<comment type="caution">
    <text evidence="3">The sequence shown here is derived from an EMBL/GenBank/DDBJ whole genome shotgun (WGS) entry which is preliminary data.</text>
</comment>
<evidence type="ECO:0000256" key="1">
    <source>
        <dbReference type="SAM" id="MobiDB-lite"/>
    </source>
</evidence>
<keyword evidence="2" id="KW-1133">Transmembrane helix</keyword>
<dbReference type="AlphaFoldDB" id="A0AAE8SQD4"/>
<keyword evidence="4" id="KW-1185">Reference proteome</keyword>
<feature type="transmembrane region" description="Helical" evidence="2">
    <location>
        <begin position="578"/>
        <end position="603"/>
    </location>
</feature>
<dbReference type="Pfam" id="PF11915">
    <property type="entry name" value="DUF3433"/>
    <property type="match status" value="2"/>
</dbReference>
<feature type="compositionally biased region" description="Low complexity" evidence="1">
    <location>
        <begin position="157"/>
        <end position="170"/>
    </location>
</feature>
<feature type="transmembrane region" description="Helical" evidence="2">
    <location>
        <begin position="390"/>
        <end position="408"/>
    </location>
</feature>
<organism evidence="3 4">
    <name type="scientific">Cephalotrichum gorgonifer</name>
    <dbReference type="NCBI Taxonomy" id="2041049"/>
    <lineage>
        <taxon>Eukaryota</taxon>
        <taxon>Fungi</taxon>
        <taxon>Dikarya</taxon>
        <taxon>Ascomycota</taxon>
        <taxon>Pezizomycotina</taxon>
        <taxon>Sordariomycetes</taxon>
        <taxon>Hypocreomycetidae</taxon>
        <taxon>Microascales</taxon>
        <taxon>Microascaceae</taxon>
        <taxon>Cephalotrichum</taxon>
    </lineage>
</organism>
<feature type="region of interest" description="Disordered" evidence="1">
    <location>
        <begin position="1"/>
        <end position="26"/>
    </location>
</feature>
<name>A0AAE8SQD4_9PEZI</name>
<evidence type="ECO:0000313" key="4">
    <source>
        <dbReference type="Proteomes" id="UP001187682"/>
    </source>
</evidence>
<accession>A0AAE8SQD4</accession>
<dbReference type="PANTHER" id="PTHR37544:SF3">
    <property type="entry name" value="SPRAY"/>
    <property type="match status" value="1"/>
</dbReference>
<gene>
    <name evidence="3" type="ORF">DNG_00019</name>
</gene>
<feature type="transmembrane region" description="Helical" evidence="2">
    <location>
        <begin position="323"/>
        <end position="343"/>
    </location>
</feature>
<feature type="transmembrane region" description="Helical" evidence="2">
    <location>
        <begin position="716"/>
        <end position="742"/>
    </location>
</feature>
<feature type="transmembrane region" description="Helical" evidence="2">
    <location>
        <begin position="445"/>
        <end position="464"/>
    </location>
</feature>
<feature type="transmembrane region" description="Helical" evidence="2">
    <location>
        <begin position="40"/>
        <end position="60"/>
    </location>
</feature>
<sequence>MPGGNHNYYEYGQEPQKNPTVYGHPQETARRPLPNYKPVSLRWTFLVAIIALIMGCMALMEYAIQRLPKESGKDVISDFADLNRQLDERSSAMLALATTEAAIGYDPLEPTSLAKVRARVAQEEGTAVPSLPSAGDEGTVTQPPDTPPGERKPDPGTPETPTDPATPTDPGNWGGGGGVITATIPPSNHPTLKTTIEVVVTPIQIPTVIDGKSTTLTSTSTIGNVNGGPTYVPADVQTHLDSNGVPTATVTNIPDPVSTPTIITTTDSQGRPTTISTDVIIEPSVTVLTDENGIPTATQTFYPSEPTGESIVIVFSLSPSDYFIGYFLPTILAVLLTIPIRMIDLNAQRYYPFHELARQHGASARESLLLRSGGIFGIRTTFRALAGGKLLLSLSSLLVLCSAVLIPLSSEAVSLKLYNVNGQCTNMNLQGCIMSLSVFSIPARATVALLAFMIVLICGVMLTLRGWVSGVMGNPWSIAGIAALSTDARLRGLISKLPRGTKTVGYRRMAEGLEGWRFRLGYFVNRGGGVEYGVLAEDDGGISRPIPTREEDDISDFEDAQGRGSARHGRDSGRPLPFLMLSVAGRILFALFIAGILVLILYYNNTGGDTAFERFMSQQTFGVRFMFTSFGVIISFFWSSLFDGIAILNPYLLLSKSPQHHRSLLLSPPTNPFVGICSALRRRDLTLSAVALAAVLSEFLPILLNNVPFRVTQTYLAHQICTWAAVGVLSLMLVVVLGTFAVKWPVVPVDPSTVAGAMYYVADSKIVGNLGGVSMLAKRDRDAVVAGMGGRGQLMRMITCGSGMWMLDNPGQEVV</sequence>
<evidence type="ECO:0000256" key="2">
    <source>
        <dbReference type="SAM" id="Phobius"/>
    </source>
</evidence>
<proteinExistence type="predicted"/>
<feature type="transmembrane region" description="Helical" evidence="2">
    <location>
        <begin position="685"/>
        <end position="704"/>
    </location>
</feature>
<dbReference type="InterPro" id="IPR021840">
    <property type="entry name" value="DUF3433"/>
</dbReference>
<keyword evidence="2" id="KW-0472">Membrane</keyword>
<dbReference type="PANTHER" id="PTHR37544">
    <property type="entry name" value="SPRAY-RELATED"/>
    <property type="match status" value="1"/>
</dbReference>